<evidence type="ECO:0000256" key="1">
    <source>
        <dbReference type="SAM" id="Phobius"/>
    </source>
</evidence>
<gene>
    <name evidence="2" type="ORF">L2725_19515</name>
</gene>
<feature type="transmembrane region" description="Helical" evidence="1">
    <location>
        <begin position="171"/>
        <end position="187"/>
    </location>
</feature>
<evidence type="ECO:0000313" key="2">
    <source>
        <dbReference type="EMBL" id="MCL2915935.1"/>
    </source>
</evidence>
<proteinExistence type="predicted"/>
<dbReference type="EMBL" id="JAKIKT010000009">
    <property type="protein sequence ID" value="MCL2915935.1"/>
    <property type="molecule type" value="Genomic_DNA"/>
</dbReference>
<reference evidence="2 3" key="1">
    <citation type="submission" date="2022-01" db="EMBL/GenBank/DDBJ databases">
        <title>Whole genome-based taxonomy of the Shewanellaceae.</title>
        <authorList>
            <person name="Martin-Rodriguez A.J."/>
        </authorList>
    </citation>
    <scope>NUCLEOTIDE SEQUENCE [LARGE SCALE GENOMIC DNA]</scope>
    <source>
        <strain evidence="2 3">DSM 21332</strain>
    </source>
</reference>
<keyword evidence="1" id="KW-0472">Membrane</keyword>
<accession>A0ABT0NCW5</accession>
<dbReference type="Pfam" id="PF16357">
    <property type="entry name" value="PepSY_TM_like_2"/>
    <property type="match status" value="1"/>
</dbReference>
<dbReference type="Proteomes" id="UP001202831">
    <property type="component" value="Unassembled WGS sequence"/>
</dbReference>
<organism evidence="2 3">
    <name type="scientific">Shewanella corallii</name>
    <dbReference type="NCBI Taxonomy" id="560080"/>
    <lineage>
        <taxon>Bacteria</taxon>
        <taxon>Pseudomonadati</taxon>
        <taxon>Pseudomonadota</taxon>
        <taxon>Gammaproteobacteria</taxon>
        <taxon>Alteromonadales</taxon>
        <taxon>Shewanellaceae</taxon>
        <taxon>Shewanella</taxon>
    </lineage>
</organism>
<dbReference type="PANTHER" id="PTHR40115:SF1">
    <property type="entry name" value="INNER MEMBRANE PROTEIN WITH PEPSY TM HELIX"/>
    <property type="match status" value="1"/>
</dbReference>
<evidence type="ECO:0000313" key="3">
    <source>
        <dbReference type="Proteomes" id="UP001202831"/>
    </source>
</evidence>
<dbReference type="RefSeq" id="WP_249250500.1">
    <property type="nucleotide sequence ID" value="NZ_JAKIKT010000009.1"/>
</dbReference>
<sequence length="188" mass="21502">MTKARVNWFRLNRSLHRDIGYFCIGMTLIFAISGIAVNHNDDWNPDYSVELSQLQLAPRDWLALSDRELSQILVEQVPDAAGVKATHWSHPGEFKVFLQDASNLTLDLTRHSLEVEKISKRPLLNEFNRLHLNETHKAWVIFSDLYAGMLIFLAISALFMVKGRHSPWRKRGLLVLAGIALPAGFILW</sequence>
<comment type="caution">
    <text evidence="2">The sequence shown here is derived from an EMBL/GenBank/DDBJ whole genome shotgun (WGS) entry which is preliminary data.</text>
</comment>
<keyword evidence="1" id="KW-1133">Transmembrane helix</keyword>
<feature type="transmembrane region" description="Helical" evidence="1">
    <location>
        <begin position="138"/>
        <end position="159"/>
    </location>
</feature>
<keyword evidence="1" id="KW-0812">Transmembrane</keyword>
<keyword evidence="3" id="KW-1185">Reference proteome</keyword>
<feature type="transmembrane region" description="Helical" evidence="1">
    <location>
        <begin position="20"/>
        <end position="37"/>
    </location>
</feature>
<dbReference type="InterPro" id="IPR032307">
    <property type="entry name" value="PepSY_TM-like_2"/>
</dbReference>
<protein>
    <submittedName>
        <fullName evidence="2">PepSY-associated TM helix domain-containing protein</fullName>
    </submittedName>
</protein>
<dbReference type="PANTHER" id="PTHR40115">
    <property type="entry name" value="INNER MEMBRANE PROTEIN WITH PEPSY TM HELIX"/>
    <property type="match status" value="1"/>
</dbReference>
<name>A0ABT0NCW5_9GAMM</name>